<evidence type="ECO:0000259" key="2">
    <source>
        <dbReference type="SMART" id="SM00867"/>
    </source>
</evidence>
<dbReference type="SUPFAM" id="SSF101874">
    <property type="entry name" value="YceI-like"/>
    <property type="match status" value="1"/>
</dbReference>
<keyword evidence="4" id="KW-1185">Reference proteome</keyword>
<protein>
    <submittedName>
        <fullName evidence="3">YceI family protein</fullName>
    </submittedName>
</protein>
<dbReference type="RefSeq" id="WP_263073994.1">
    <property type="nucleotide sequence ID" value="NZ_JAOUSF010000005.1"/>
</dbReference>
<evidence type="ECO:0000313" key="3">
    <source>
        <dbReference type="EMBL" id="MCU9614669.1"/>
    </source>
</evidence>
<evidence type="ECO:0000313" key="4">
    <source>
        <dbReference type="Proteomes" id="UP001209318"/>
    </source>
</evidence>
<sequence>MANEQWVLDLLHSEVNFSVKHMMISRVNGTFHKYDAKIEADPADLTTANIEFTVDLSSVDTKNVDRDGHLKSADFFDVENYPTLTFKSTNIVKTGENEYAVTGDLSIRGVTREETFNVVLEGVAKNPMSGAETVGFSVEGKIKRGDYGLVWNAALETGGVLVSDEVKISLALEASRA</sequence>
<dbReference type="AlphaFoldDB" id="A0AAE3IXD9"/>
<accession>A0AAE3IXD9</accession>
<organism evidence="3 4">
    <name type="scientific">Perspicuibacillus lycopersici</name>
    <dbReference type="NCBI Taxonomy" id="1325689"/>
    <lineage>
        <taxon>Bacteria</taxon>
        <taxon>Bacillati</taxon>
        <taxon>Bacillota</taxon>
        <taxon>Bacilli</taxon>
        <taxon>Bacillales</taxon>
        <taxon>Bacillaceae</taxon>
        <taxon>Perspicuibacillus</taxon>
    </lineage>
</organism>
<gene>
    <name evidence="3" type="ORF">OEV98_14085</name>
</gene>
<dbReference type="PANTHER" id="PTHR34406">
    <property type="entry name" value="PROTEIN YCEI"/>
    <property type="match status" value="1"/>
</dbReference>
<dbReference type="EMBL" id="JAOUSF010000005">
    <property type="protein sequence ID" value="MCU9614669.1"/>
    <property type="molecule type" value="Genomic_DNA"/>
</dbReference>
<dbReference type="InterPro" id="IPR007372">
    <property type="entry name" value="Lipid/polyisoprenoid-bd_YceI"/>
</dbReference>
<feature type="domain" description="Lipid/polyisoprenoid-binding YceI-like" evidence="2">
    <location>
        <begin position="5"/>
        <end position="175"/>
    </location>
</feature>
<evidence type="ECO:0000256" key="1">
    <source>
        <dbReference type="ARBA" id="ARBA00008812"/>
    </source>
</evidence>
<dbReference type="PANTHER" id="PTHR34406:SF1">
    <property type="entry name" value="PROTEIN YCEI"/>
    <property type="match status" value="1"/>
</dbReference>
<dbReference type="Proteomes" id="UP001209318">
    <property type="component" value="Unassembled WGS sequence"/>
</dbReference>
<name>A0AAE3IXD9_9BACI</name>
<dbReference type="InterPro" id="IPR036761">
    <property type="entry name" value="TTHA0802/YceI-like_sf"/>
</dbReference>
<proteinExistence type="inferred from homology"/>
<reference evidence="3" key="1">
    <citation type="submission" date="2022-10" db="EMBL/GenBank/DDBJ databases">
        <title>Description of Fervidibacillus gen. nov. in the family Fervidibacillaceae fam. nov. with two species, Fervidibacillus albus sp. nov., and Fervidibacillus halotolerans sp. nov., isolated from tidal flat sediments.</title>
        <authorList>
            <person name="Kwon K.K."/>
            <person name="Yang S.-H."/>
        </authorList>
    </citation>
    <scope>NUCLEOTIDE SEQUENCE</scope>
    <source>
        <strain evidence="3">JCM 19140</strain>
    </source>
</reference>
<comment type="caution">
    <text evidence="3">The sequence shown here is derived from an EMBL/GenBank/DDBJ whole genome shotgun (WGS) entry which is preliminary data.</text>
</comment>
<comment type="similarity">
    <text evidence="1">Belongs to the UPF0312 family.</text>
</comment>
<dbReference type="Gene3D" id="2.40.128.110">
    <property type="entry name" value="Lipid/polyisoprenoid-binding, YceI-like"/>
    <property type="match status" value="1"/>
</dbReference>
<dbReference type="SMART" id="SM00867">
    <property type="entry name" value="YceI"/>
    <property type="match status" value="1"/>
</dbReference>
<dbReference type="Pfam" id="PF04264">
    <property type="entry name" value="YceI"/>
    <property type="match status" value="1"/>
</dbReference>